<evidence type="ECO:0000313" key="5">
    <source>
        <dbReference type="EMBL" id="EHJ12145.1"/>
    </source>
</evidence>
<dbReference type="InterPro" id="IPR011990">
    <property type="entry name" value="TPR-like_helical_dom_sf"/>
</dbReference>
<dbReference type="SMART" id="SM00028">
    <property type="entry name" value="TPR"/>
    <property type="match status" value="4"/>
</dbReference>
<evidence type="ECO:0000256" key="3">
    <source>
        <dbReference type="PROSITE-ProRule" id="PRU00339"/>
    </source>
</evidence>
<comment type="caution">
    <text evidence="5">The sequence shown here is derived from an EMBL/GenBank/DDBJ whole genome shotgun (WGS) entry which is preliminary data.</text>
</comment>
<keyword evidence="2 3" id="KW-0802">TPR repeat</keyword>
<dbReference type="PROSITE" id="PS50005">
    <property type="entry name" value="TPR"/>
    <property type="match status" value="4"/>
</dbReference>
<dbReference type="PROSITE" id="PS50293">
    <property type="entry name" value="TPR_REGION"/>
    <property type="match status" value="1"/>
</dbReference>
<dbReference type="InterPro" id="IPR013105">
    <property type="entry name" value="TPR_2"/>
</dbReference>
<gene>
    <name evidence="5" type="ORF">CWATWH0003_3142</name>
</gene>
<dbReference type="PANTHER" id="PTHR44943:SF8">
    <property type="entry name" value="TPR REPEAT-CONTAINING PROTEIN MJ0263"/>
    <property type="match status" value="1"/>
</dbReference>
<evidence type="ECO:0000256" key="4">
    <source>
        <dbReference type="SAM" id="MobiDB-lite"/>
    </source>
</evidence>
<dbReference type="InterPro" id="IPR051685">
    <property type="entry name" value="Ycf3/AcsC/BcsC/TPR_MFPF"/>
</dbReference>
<name>G5J6P4_CROWT</name>
<feature type="compositionally biased region" description="Low complexity" evidence="4">
    <location>
        <begin position="241"/>
        <end position="275"/>
    </location>
</feature>
<feature type="region of interest" description="Disordered" evidence="4">
    <location>
        <begin position="231"/>
        <end position="276"/>
    </location>
</feature>
<feature type="repeat" description="TPR" evidence="3">
    <location>
        <begin position="279"/>
        <end position="312"/>
    </location>
</feature>
<dbReference type="RefSeq" id="WP_007311240.1">
    <property type="nucleotide sequence ID" value="NZ_AESD01000465.1"/>
</dbReference>
<evidence type="ECO:0000256" key="1">
    <source>
        <dbReference type="ARBA" id="ARBA00022737"/>
    </source>
</evidence>
<feature type="region of interest" description="Disordered" evidence="4">
    <location>
        <begin position="161"/>
        <end position="180"/>
    </location>
</feature>
<dbReference type="Pfam" id="PF00515">
    <property type="entry name" value="TPR_1"/>
    <property type="match status" value="1"/>
</dbReference>
<dbReference type="GeneID" id="88766726"/>
<sequence>MQGLLKRFWQWIQQFFAQVFGSSSPLGRDDKNASQQPLSDTEYEFLFSQLLDGVAHGWHEGRILKYFEDLGERGKAKLWVAWLERFGEKAASSAAPNLQLAARMMRLGELAQSFQKIEPIGKTAYEIGRKLYSKEASSAVWEYAGPDTRVTDVVRREIKTPTLEESLEKNPPPAPSQPAQTETLTIEELTVRLQQDPELAKQVSQQLGVDSTDPQTLVDALISHFEAQQLQDTTPQPPPETVEAQQPQDTTSQPSPETVEAQQPAATTPQPSPETVETVETYFNQGVEQANLGDLEAAIALWDQALAINPNFALAWHYRGSALGTIGQLEEAIASFDRVLALNSQDIEALNGKGQVLYNLQQWTEAIACWDQVLTLQPNYYQAWYNRGSALELMGRPSDAIESYQKALEIEPSFELAQNRIQALSQG</sequence>
<feature type="repeat" description="TPR" evidence="3">
    <location>
        <begin position="381"/>
        <end position="414"/>
    </location>
</feature>
<dbReference type="Proteomes" id="UP000003477">
    <property type="component" value="Unassembled WGS sequence"/>
</dbReference>
<dbReference type="Pfam" id="PF13414">
    <property type="entry name" value="TPR_11"/>
    <property type="match status" value="1"/>
</dbReference>
<feature type="repeat" description="TPR" evidence="3">
    <location>
        <begin position="313"/>
        <end position="346"/>
    </location>
</feature>
<feature type="repeat" description="TPR" evidence="3">
    <location>
        <begin position="347"/>
        <end position="380"/>
    </location>
</feature>
<dbReference type="InterPro" id="IPR019734">
    <property type="entry name" value="TPR_rpt"/>
</dbReference>
<dbReference type="EMBL" id="AESD01000465">
    <property type="protein sequence ID" value="EHJ12145.1"/>
    <property type="molecule type" value="Genomic_DNA"/>
</dbReference>
<dbReference type="Gene3D" id="1.25.40.10">
    <property type="entry name" value="Tetratricopeptide repeat domain"/>
    <property type="match status" value="1"/>
</dbReference>
<keyword evidence="1" id="KW-0677">Repeat</keyword>
<proteinExistence type="predicted"/>
<dbReference type="Pfam" id="PF07719">
    <property type="entry name" value="TPR_2"/>
    <property type="match status" value="1"/>
</dbReference>
<organism evidence="5 6">
    <name type="scientific">Crocosphaera watsonii WH 0003</name>
    <dbReference type="NCBI Taxonomy" id="423471"/>
    <lineage>
        <taxon>Bacteria</taxon>
        <taxon>Bacillati</taxon>
        <taxon>Cyanobacteriota</taxon>
        <taxon>Cyanophyceae</taxon>
        <taxon>Oscillatoriophycideae</taxon>
        <taxon>Chroococcales</taxon>
        <taxon>Aphanothecaceae</taxon>
        <taxon>Crocosphaera</taxon>
    </lineage>
</organism>
<dbReference type="PANTHER" id="PTHR44943">
    <property type="entry name" value="CELLULOSE SYNTHASE OPERON PROTEIN C"/>
    <property type="match status" value="1"/>
</dbReference>
<protein>
    <submittedName>
        <fullName evidence="5">Uncharacterized protein</fullName>
    </submittedName>
</protein>
<evidence type="ECO:0000313" key="6">
    <source>
        <dbReference type="Proteomes" id="UP000003477"/>
    </source>
</evidence>
<dbReference type="AlphaFoldDB" id="G5J6P4"/>
<reference evidence="5 6" key="1">
    <citation type="journal article" date="2011" name="Front. Microbiol.">
        <title>Two Strains of Crocosphaera watsonii with Highly Conserved Genomes are Distinguished by Strain-Specific Features.</title>
        <authorList>
            <person name="Bench S.R."/>
            <person name="Ilikchyan I.N."/>
            <person name="Tripp H.J."/>
            <person name="Zehr J.P."/>
        </authorList>
    </citation>
    <scope>NUCLEOTIDE SEQUENCE [LARGE SCALE GENOMIC DNA]</scope>
    <source>
        <strain evidence="5 6">WH 0003</strain>
    </source>
</reference>
<evidence type="ECO:0000256" key="2">
    <source>
        <dbReference type="ARBA" id="ARBA00022803"/>
    </source>
</evidence>
<dbReference type="PATRIC" id="fig|423471.3.peg.2956"/>
<accession>G5J6P4</accession>
<dbReference type="SUPFAM" id="SSF48452">
    <property type="entry name" value="TPR-like"/>
    <property type="match status" value="1"/>
</dbReference>